<name>A0A328TUK4_9GAMM</name>
<comment type="caution">
    <text evidence="2">The sequence shown here is derived from an EMBL/GenBank/DDBJ whole genome shotgun (WGS) entry which is preliminary data.</text>
</comment>
<keyword evidence="3" id="KW-1185">Reference proteome</keyword>
<organism evidence="2 3">
    <name type="scientific">Candidatus Erwinia dacicola</name>
    <dbReference type="NCBI Taxonomy" id="252393"/>
    <lineage>
        <taxon>Bacteria</taxon>
        <taxon>Pseudomonadati</taxon>
        <taxon>Pseudomonadota</taxon>
        <taxon>Gammaproteobacteria</taxon>
        <taxon>Enterobacterales</taxon>
        <taxon>Erwiniaceae</taxon>
        <taxon>Erwinia</taxon>
    </lineage>
</organism>
<proteinExistence type="predicted"/>
<gene>
    <name evidence="2" type="ORF">ACZ87_00684</name>
    <name evidence="1" type="ORF">ACZ87_01888</name>
</gene>
<reference evidence="2 3" key="1">
    <citation type="submission" date="2018-04" db="EMBL/GenBank/DDBJ databases">
        <title>Genomes of the Obligate Erwinia dacicola and Facultative Enterobacter sp. OLF Endosymbionts of the Olive Fruit fly, Bactrocera oleae.</title>
        <authorList>
            <person name="Estes A.M."/>
            <person name="Hearn D.J."/>
            <person name="Agarwal S."/>
            <person name="Pierson E.A."/>
            <person name="Dunning-Hotopp J.C."/>
        </authorList>
    </citation>
    <scope>NUCLEOTIDE SEQUENCE [LARGE SCALE GENOMIC DNA]</scope>
    <source>
        <strain evidence="2 3">Oroville</strain>
    </source>
</reference>
<sequence length="53" mass="6305">MTNNIMMKKLRVAFDLKTTEISWERFLEKNVHQLSDWTKLSVERMLACSTCAR</sequence>
<protein>
    <submittedName>
        <fullName evidence="2">Uncharacterized protein</fullName>
    </submittedName>
</protein>
<dbReference type="AlphaFoldDB" id="A0A328TUK4"/>
<evidence type="ECO:0000313" key="3">
    <source>
        <dbReference type="Proteomes" id="UP000244334"/>
    </source>
</evidence>
<accession>A0A328TUK4</accession>
<evidence type="ECO:0000313" key="1">
    <source>
        <dbReference type="EMBL" id="RAP71297.1"/>
    </source>
</evidence>
<dbReference type="Proteomes" id="UP000244334">
    <property type="component" value="Unassembled WGS sequence"/>
</dbReference>
<dbReference type="EMBL" id="LJAM02000032">
    <property type="protein sequence ID" value="RAP72475.1"/>
    <property type="molecule type" value="Genomic_DNA"/>
</dbReference>
<dbReference type="EMBL" id="LJAM02000165">
    <property type="protein sequence ID" value="RAP71297.1"/>
    <property type="molecule type" value="Genomic_DNA"/>
</dbReference>
<evidence type="ECO:0000313" key="2">
    <source>
        <dbReference type="EMBL" id="RAP72475.1"/>
    </source>
</evidence>